<proteinExistence type="predicted"/>
<keyword evidence="2" id="KW-1185">Reference proteome</keyword>
<sequence>MPRPRNSIAFQPQEDKENSDYGNHTSRKRSKSLGGSDDITLPIPRKRRVAGGSRIPTVPRGILKSSYSTADENHTVIGVMQIALKDESIAQSKSTNSKTLSRRVSFAPEATLHTFELEREDTHSSSSTSATAASTPGSNRSDSTNLAACGRSPLANIRLYNEPSPVSPRYGNCSSPWQRSTGVVTTPPRGLLRSTNFDGYDDDENDDEVEMEDATDVFDDVFGASEISQQQSEPAKLQSYCAESTNSFFSPLVARLRPASSPNPSMRDNVGNDGFDTEPMNITTAIGSIQRSKEITQIDCGDEATMDVTCAVGAIEEPAEEQAMDITTAIGSIQCFPINHFQQDDDYTNVTMDVTKAVGSIHEIPSHQDEDDGDYTSVTMDVTKAIGEIESAQLEADDTEHASLAMDVTVAVGTINMASVDGEYGGNECPMDVTLMSPCADSAIMSSDCVPSVTQRAVSQTASSVPITNSLPDQAFPTSRQSPKLVSTPLANHGLRRTSSIGRVSGTESPTRSQHRQILQVKASEIPETPTRSPRSTEVLKRRRSLLECEAPAQVFDGRHLSICTPESQKLKSDINKTLFTVSTNGLQKRIQSLTPKKPIRSPIKIPVSSARKQAIEALKFEEQEALSKIYSPLKASSLASPSSSITKKSIKSLSDIPAPVMDLEPLAAAGDKTSLRSHAPVVRSEEEDSNLPISLNEFLRMTSIQFLEGLNTKRRNTTFLQPIKALSEPSLSATVRSRQLHCPMLELFEFSCRELRKNIEEGKELFDKLEISTTEKNPELFRQYVCSSLDGQAAFCAQFKVIKSYARLQSKGVWYKWRSKLLNGIMGSLNKNANSLKTDCANLKALQEKLRPSLADIKSRYLTLKCRLEVLRKRISDVEDCDKGQLATARHKLAEAELDVSRKMETRRQLLHENEALSSSLVAQLSDIRALKDDIAISEKTVEENKGVNTTVIISTKNELEWICKLFGWTLKSLNEDTLVLCHENDLEVEVAISKRVINRISTIRTDSSPVTEFFIKFLASASKNRPLAQALCSISDIWRQKAYLTREIGLVASHYITEIRLEDGTLTLKPEILLEKSSTKLQLQYMIWVEMAQPRPSIRCEMKANIVYGKVDEAELFTTMHCMLDAASELGILRRHCDRISFCV</sequence>
<evidence type="ECO:0000313" key="1">
    <source>
        <dbReference type="EMBL" id="KAK9240496.1"/>
    </source>
</evidence>
<dbReference type="Proteomes" id="UP001433508">
    <property type="component" value="Unassembled WGS sequence"/>
</dbReference>
<reference evidence="2" key="1">
    <citation type="journal article" date="2024" name="Front. Bioeng. Biotechnol.">
        <title>Genome-scale model development and genomic sequencing of the oleaginous clade Lipomyces.</title>
        <authorList>
            <person name="Czajka J.J."/>
            <person name="Han Y."/>
            <person name="Kim J."/>
            <person name="Mondo S.J."/>
            <person name="Hofstad B.A."/>
            <person name="Robles A."/>
            <person name="Haridas S."/>
            <person name="Riley R."/>
            <person name="LaButti K."/>
            <person name="Pangilinan J."/>
            <person name="Andreopoulos W."/>
            <person name="Lipzen A."/>
            <person name="Yan J."/>
            <person name="Wang M."/>
            <person name="Ng V."/>
            <person name="Grigoriev I.V."/>
            <person name="Spatafora J.W."/>
            <person name="Magnuson J.K."/>
            <person name="Baker S.E."/>
            <person name="Pomraning K.R."/>
        </authorList>
    </citation>
    <scope>NUCLEOTIDE SEQUENCE [LARGE SCALE GENOMIC DNA]</scope>
    <source>
        <strain evidence="2">CBS 7786</strain>
    </source>
</reference>
<comment type="caution">
    <text evidence="1">The sequence shown here is derived from an EMBL/GenBank/DDBJ whole genome shotgun (WGS) entry which is preliminary data.</text>
</comment>
<evidence type="ECO:0000313" key="2">
    <source>
        <dbReference type="Proteomes" id="UP001433508"/>
    </source>
</evidence>
<dbReference type="EMBL" id="MU971339">
    <property type="protein sequence ID" value="KAK9240496.1"/>
    <property type="molecule type" value="Genomic_DNA"/>
</dbReference>
<protein>
    <submittedName>
        <fullName evidence="1">Spc7 kinetochore protein-domain-containing protein</fullName>
    </submittedName>
</protein>
<gene>
    <name evidence="1" type="ORF">V1525DRAFT_395152</name>
</gene>
<organism evidence="1 2">
    <name type="scientific">Lipomyces kononenkoae</name>
    <name type="common">Yeast</name>
    <dbReference type="NCBI Taxonomy" id="34357"/>
    <lineage>
        <taxon>Eukaryota</taxon>
        <taxon>Fungi</taxon>
        <taxon>Dikarya</taxon>
        <taxon>Ascomycota</taxon>
        <taxon>Saccharomycotina</taxon>
        <taxon>Lipomycetes</taxon>
        <taxon>Lipomycetales</taxon>
        <taxon>Lipomycetaceae</taxon>
        <taxon>Lipomyces</taxon>
    </lineage>
</organism>
<name>A0ACC3T974_LIPKO</name>
<accession>A0ACC3T974</accession>